<dbReference type="Proteomes" id="UP000053258">
    <property type="component" value="Unassembled WGS sequence"/>
</dbReference>
<protein>
    <submittedName>
        <fullName evidence="1">Uncharacterized protein</fullName>
    </submittedName>
</protein>
<name>A0A093Q982_9PASS</name>
<gene>
    <name evidence="1" type="ORF">N305_04141</name>
</gene>
<feature type="non-terminal residue" evidence="1">
    <location>
        <position position="1"/>
    </location>
</feature>
<dbReference type="OrthoDB" id="9395508at2759"/>
<dbReference type="EMBL" id="KL672246">
    <property type="protein sequence ID" value="KFW85126.1"/>
    <property type="molecule type" value="Genomic_DNA"/>
</dbReference>
<proteinExistence type="predicted"/>
<keyword evidence="2" id="KW-1185">Reference proteome</keyword>
<evidence type="ECO:0000313" key="1">
    <source>
        <dbReference type="EMBL" id="KFW85126.1"/>
    </source>
</evidence>
<dbReference type="AlphaFoldDB" id="A0A093Q982"/>
<sequence>VTIEAQNSTDNKPTQFVLQALSPGNESLGQWEGITPESCSSVDSAILNSTQNAANWTSPGTNVSSVQIR</sequence>
<accession>A0A093Q982</accession>
<reference evidence="1 2" key="1">
    <citation type="submission" date="2014-06" db="EMBL/GenBank/DDBJ databases">
        <title>Genome evolution of avian class.</title>
        <authorList>
            <person name="Zhang G."/>
            <person name="Li C."/>
        </authorList>
    </citation>
    <scope>NUCLEOTIDE SEQUENCE [LARGE SCALE GENOMIC DNA]</scope>
    <source>
        <strain evidence="1">BGI_N305</strain>
    </source>
</reference>
<feature type="non-terminal residue" evidence="1">
    <location>
        <position position="69"/>
    </location>
</feature>
<evidence type="ECO:0000313" key="2">
    <source>
        <dbReference type="Proteomes" id="UP000053258"/>
    </source>
</evidence>
<organism evidence="1 2">
    <name type="scientific">Manacus vitellinus</name>
    <name type="common">golden-collared manakin</name>
    <dbReference type="NCBI Taxonomy" id="328815"/>
    <lineage>
        <taxon>Eukaryota</taxon>
        <taxon>Metazoa</taxon>
        <taxon>Chordata</taxon>
        <taxon>Craniata</taxon>
        <taxon>Vertebrata</taxon>
        <taxon>Euteleostomi</taxon>
        <taxon>Archelosauria</taxon>
        <taxon>Archosauria</taxon>
        <taxon>Dinosauria</taxon>
        <taxon>Saurischia</taxon>
        <taxon>Theropoda</taxon>
        <taxon>Coelurosauria</taxon>
        <taxon>Aves</taxon>
        <taxon>Neognathae</taxon>
        <taxon>Neoaves</taxon>
        <taxon>Telluraves</taxon>
        <taxon>Australaves</taxon>
        <taxon>Passeriformes</taxon>
        <taxon>Pipridae</taxon>
        <taxon>Manacus</taxon>
    </lineage>
</organism>